<comment type="similarity">
    <text evidence="1 5">Belongs to the ATG5 family.</text>
</comment>
<evidence type="ECO:0000256" key="3">
    <source>
        <dbReference type="ARBA" id="ARBA00022843"/>
    </source>
</evidence>
<dbReference type="GO" id="GO:0000422">
    <property type="term" value="P:autophagy of mitochondrion"/>
    <property type="evidence" value="ECO:0007669"/>
    <property type="project" value="TreeGrafter"/>
</dbReference>
<dbReference type="InterPro" id="IPR007239">
    <property type="entry name" value="Atg5"/>
</dbReference>
<dbReference type="EMBL" id="JANAVB010025999">
    <property type="protein sequence ID" value="KAJ6819618.1"/>
    <property type="molecule type" value="Genomic_DNA"/>
</dbReference>
<evidence type="ECO:0000256" key="5">
    <source>
        <dbReference type="RuleBase" id="RU361202"/>
    </source>
</evidence>
<evidence type="ECO:0000256" key="4">
    <source>
        <dbReference type="ARBA" id="ARBA00023006"/>
    </source>
</evidence>
<dbReference type="InterPro" id="IPR048318">
    <property type="entry name" value="ATG5_UblB"/>
</dbReference>
<keyword evidence="2 5" id="KW-1017">Isopeptide bond</keyword>
<name>A0AAX6FUA5_IRIPA</name>
<dbReference type="FunFam" id="3.10.20.620:FF:000002">
    <property type="entry name" value="Autophagy protein 5"/>
    <property type="match status" value="1"/>
</dbReference>
<dbReference type="InterPro" id="IPR048939">
    <property type="entry name" value="ATG5_UblA"/>
</dbReference>
<evidence type="ECO:0000256" key="1">
    <source>
        <dbReference type="ARBA" id="ARBA00006910"/>
    </source>
</evidence>
<feature type="domain" description="Autophagy protein ATG5 UblB" evidence="6">
    <location>
        <begin position="250"/>
        <end position="392"/>
    </location>
</feature>
<keyword evidence="5" id="KW-0813">Transport</keyword>
<dbReference type="InterPro" id="IPR042526">
    <property type="entry name" value="Atg5_HR"/>
</dbReference>
<keyword evidence="5" id="KW-0963">Cytoplasm</keyword>
<dbReference type="GO" id="GO:0019776">
    <property type="term" value="F:Atg8-family ligase activity"/>
    <property type="evidence" value="ECO:0007669"/>
    <property type="project" value="TreeGrafter"/>
</dbReference>
<dbReference type="InterPro" id="IPR048940">
    <property type="entry name" value="ATG5_HBR"/>
</dbReference>
<evidence type="ECO:0000259" key="8">
    <source>
        <dbReference type="Pfam" id="PF20638"/>
    </source>
</evidence>
<reference evidence="9" key="1">
    <citation type="journal article" date="2023" name="GigaByte">
        <title>Genome assembly of the bearded iris, Iris pallida Lam.</title>
        <authorList>
            <person name="Bruccoleri R.E."/>
            <person name="Oakeley E.J."/>
            <person name="Faust A.M.E."/>
            <person name="Altorfer M."/>
            <person name="Dessus-Babus S."/>
            <person name="Burckhardt D."/>
            <person name="Oertli M."/>
            <person name="Naumann U."/>
            <person name="Petersen F."/>
            <person name="Wong J."/>
        </authorList>
    </citation>
    <scope>NUCLEOTIDE SEQUENCE</scope>
    <source>
        <strain evidence="9">GSM-AAB239-AS_SAM_17_03QT</strain>
    </source>
</reference>
<comment type="subunit">
    <text evidence="5">Conjugated with ATG12.</text>
</comment>
<dbReference type="Proteomes" id="UP001140949">
    <property type="component" value="Unassembled WGS sequence"/>
</dbReference>
<evidence type="ECO:0000313" key="10">
    <source>
        <dbReference type="Proteomes" id="UP001140949"/>
    </source>
</evidence>
<dbReference type="InterPro" id="IPR042527">
    <property type="entry name" value="Atg5_UblA_dom_sf"/>
</dbReference>
<dbReference type="Pfam" id="PF20637">
    <property type="entry name" value="ATG5_HBR"/>
    <property type="match status" value="1"/>
</dbReference>
<proteinExistence type="inferred from homology"/>
<keyword evidence="3 5" id="KW-0832">Ubl conjugation</keyword>
<reference evidence="9" key="2">
    <citation type="submission" date="2023-04" db="EMBL/GenBank/DDBJ databases">
        <authorList>
            <person name="Bruccoleri R.E."/>
            <person name="Oakeley E.J."/>
            <person name="Faust A.-M."/>
            <person name="Dessus-Babus S."/>
            <person name="Altorfer M."/>
            <person name="Burckhardt D."/>
            <person name="Oertli M."/>
            <person name="Naumann U."/>
            <person name="Petersen F."/>
            <person name="Wong J."/>
        </authorList>
    </citation>
    <scope>NUCLEOTIDE SEQUENCE</scope>
    <source>
        <strain evidence="9">GSM-AAB239-AS_SAM_17_03QT</strain>
        <tissue evidence="9">Leaf</tissue>
    </source>
</reference>
<dbReference type="Gene3D" id="3.10.20.90">
    <property type="entry name" value="Phosphatidylinositol 3-kinase Catalytic Subunit, Chain A, domain 1"/>
    <property type="match status" value="1"/>
</dbReference>
<comment type="function">
    <text evidence="5">Required for autophagy.</text>
</comment>
<comment type="subcellular location">
    <subcellularLocation>
        <location evidence="5">Cytoplasm</location>
    </subcellularLocation>
</comment>
<dbReference type="GO" id="GO:0034727">
    <property type="term" value="P:piecemeal microautophagy of the nucleus"/>
    <property type="evidence" value="ECO:0007669"/>
    <property type="project" value="TreeGrafter"/>
</dbReference>
<dbReference type="GO" id="GO:0061908">
    <property type="term" value="C:phagophore"/>
    <property type="evidence" value="ECO:0007669"/>
    <property type="project" value="TreeGrafter"/>
</dbReference>
<keyword evidence="4 5" id="KW-0072">Autophagy</keyword>
<evidence type="ECO:0000256" key="2">
    <source>
        <dbReference type="ARBA" id="ARBA00022499"/>
    </source>
</evidence>
<dbReference type="Pfam" id="PF04106">
    <property type="entry name" value="ATG5_UblB"/>
    <property type="match status" value="1"/>
</dbReference>
<dbReference type="PANTHER" id="PTHR13040:SF2">
    <property type="entry name" value="AUTOPHAGY PROTEIN 5"/>
    <property type="match status" value="1"/>
</dbReference>
<feature type="domain" description="Autophagy protein ATG5 alpha-helical bundle region" evidence="7">
    <location>
        <begin position="158"/>
        <end position="214"/>
    </location>
</feature>
<dbReference type="GO" id="GO:0006995">
    <property type="term" value="P:cellular response to nitrogen starvation"/>
    <property type="evidence" value="ECO:0007669"/>
    <property type="project" value="TreeGrafter"/>
</dbReference>
<organism evidence="9 10">
    <name type="scientific">Iris pallida</name>
    <name type="common">Sweet iris</name>
    <dbReference type="NCBI Taxonomy" id="29817"/>
    <lineage>
        <taxon>Eukaryota</taxon>
        <taxon>Viridiplantae</taxon>
        <taxon>Streptophyta</taxon>
        <taxon>Embryophyta</taxon>
        <taxon>Tracheophyta</taxon>
        <taxon>Spermatophyta</taxon>
        <taxon>Magnoliopsida</taxon>
        <taxon>Liliopsida</taxon>
        <taxon>Asparagales</taxon>
        <taxon>Iridaceae</taxon>
        <taxon>Iridoideae</taxon>
        <taxon>Irideae</taxon>
        <taxon>Iris</taxon>
    </lineage>
</organism>
<accession>A0AAX6FUA5</accession>
<dbReference type="GO" id="GO:0034274">
    <property type="term" value="C:Atg12-Atg5-Atg16 complex"/>
    <property type="evidence" value="ECO:0007669"/>
    <property type="project" value="TreeGrafter"/>
</dbReference>
<evidence type="ECO:0000259" key="6">
    <source>
        <dbReference type="Pfam" id="PF04106"/>
    </source>
</evidence>
<evidence type="ECO:0000259" key="7">
    <source>
        <dbReference type="Pfam" id="PF20637"/>
    </source>
</evidence>
<evidence type="ECO:0000313" key="9">
    <source>
        <dbReference type="EMBL" id="KAJ6819618.1"/>
    </source>
</evidence>
<comment type="caution">
    <text evidence="9">The sequence shown here is derived from an EMBL/GenBank/DDBJ whole genome shotgun (WGS) entry which is preliminary data.</text>
</comment>
<feature type="domain" description="Autophagy protein ATG5 UblA" evidence="8">
    <location>
        <begin position="51"/>
        <end position="144"/>
    </location>
</feature>
<dbReference type="Gene3D" id="1.10.246.190">
    <property type="entry name" value="Autophagy protein Apg5, helix rich domain"/>
    <property type="match status" value="1"/>
</dbReference>
<dbReference type="GO" id="GO:0005776">
    <property type="term" value="C:autophagosome"/>
    <property type="evidence" value="ECO:0007669"/>
    <property type="project" value="TreeGrafter"/>
</dbReference>
<dbReference type="Pfam" id="PF20638">
    <property type="entry name" value="ATG5_UblA"/>
    <property type="match status" value="1"/>
</dbReference>
<keyword evidence="10" id="KW-1185">Reference proteome</keyword>
<dbReference type="Gene3D" id="3.10.20.620">
    <property type="match status" value="1"/>
</dbReference>
<dbReference type="GO" id="GO:0044233">
    <property type="term" value="C:mitochondria-associated endoplasmic reticulum membrane contact site"/>
    <property type="evidence" value="ECO:0007669"/>
    <property type="project" value="TreeGrafter"/>
</dbReference>
<dbReference type="PANTHER" id="PTHR13040">
    <property type="entry name" value="AUTOPHAGY PROTEIN 5"/>
    <property type="match status" value="1"/>
</dbReference>
<sequence>MAEARASWGRETRVFLRAGRKTYKNFSIDRSIDIEREREMEICSEEALKYVWEGAIPLQIHLHESEVTTLPSPPPLMVLGPRIGYLPLLIPDIKPHFSSTLPPGSDTVWFDYKGLPLKWYIPTGVLFDLLCAEPERPWDLTVHFRGHPGESLVPYESEDNIKWSFINSLKEAAYIINGNCKSVMNMSQADQYELWQSLVKGNMDSYLQVSSRLKLGPVGEDLMVRVSSSGAQPRQANTENDFVGTNRSGRIPIRLYIRYIEEDLEDLEEASAINSWDKISYMNRPVEIQKDEGSLVTLKSAMESLLRGLFDDEPSIGGRELLQKVGDGEAVSKCEDPDSEGMLCMDQSELQEHYKTRVKLIRIQGIELDPEIPFHWVVNNLRNPEFFLHVCIFVGQLN</sequence>
<dbReference type="GO" id="GO:0034045">
    <property type="term" value="C:phagophore assembly site membrane"/>
    <property type="evidence" value="ECO:0007669"/>
    <property type="project" value="TreeGrafter"/>
</dbReference>
<gene>
    <name evidence="9" type="ORF">M6B38_400425</name>
</gene>
<protein>
    <recommendedName>
        <fullName evidence="5">Autophagy protein 5</fullName>
    </recommendedName>
</protein>
<dbReference type="AlphaFoldDB" id="A0AAX6FUA5"/>